<gene>
    <name evidence="5" type="ORF">H8S54_11995</name>
</gene>
<keyword evidence="1" id="KW-0813">Transport</keyword>
<dbReference type="SUPFAM" id="SSF52540">
    <property type="entry name" value="P-loop containing nucleoside triphosphate hydrolases"/>
    <property type="match status" value="1"/>
</dbReference>
<evidence type="ECO:0000313" key="5">
    <source>
        <dbReference type="EMBL" id="MBC5651811.1"/>
    </source>
</evidence>
<protein>
    <submittedName>
        <fullName evidence="5">ATP-binding cassette domain-containing protein</fullName>
    </submittedName>
</protein>
<evidence type="ECO:0000256" key="1">
    <source>
        <dbReference type="ARBA" id="ARBA00022448"/>
    </source>
</evidence>
<keyword evidence="3 5" id="KW-0067">ATP-binding</keyword>
<accession>A0A8I0AKF6</accession>
<dbReference type="SMART" id="SM00382">
    <property type="entry name" value="AAA"/>
    <property type="match status" value="1"/>
</dbReference>
<dbReference type="InterPro" id="IPR003593">
    <property type="entry name" value="AAA+_ATPase"/>
</dbReference>
<dbReference type="GO" id="GO:0016887">
    <property type="term" value="F:ATP hydrolysis activity"/>
    <property type="evidence" value="ECO:0007669"/>
    <property type="project" value="InterPro"/>
</dbReference>
<name>A0A8I0AKF6_9FIRM</name>
<dbReference type="InterPro" id="IPR017871">
    <property type="entry name" value="ABC_transporter-like_CS"/>
</dbReference>
<feature type="domain" description="ABC transporter" evidence="4">
    <location>
        <begin position="2"/>
        <end position="232"/>
    </location>
</feature>
<proteinExistence type="predicted"/>
<dbReference type="InterPro" id="IPR050093">
    <property type="entry name" value="ABC_SmlMolc_Importer"/>
</dbReference>
<dbReference type="PROSITE" id="PS50893">
    <property type="entry name" value="ABC_TRANSPORTER_2"/>
    <property type="match status" value="1"/>
</dbReference>
<organism evidence="5 6">
    <name type="scientific">Blautia segnis</name>
    <dbReference type="NCBI Taxonomy" id="2763030"/>
    <lineage>
        <taxon>Bacteria</taxon>
        <taxon>Bacillati</taxon>
        <taxon>Bacillota</taxon>
        <taxon>Clostridia</taxon>
        <taxon>Lachnospirales</taxon>
        <taxon>Lachnospiraceae</taxon>
        <taxon>Blautia</taxon>
    </lineage>
</organism>
<dbReference type="PANTHER" id="PTHR42781">
    <property type="entry name" value="SPERMIDINE/PUTRESCINE IMPORT ATP-BINDING PROTEIN POTA"/>
    <property type="match status" value="1"/>
</dbReference>
<dbReference type="GO" id="GO:0005524">
    <property type="term" value="F:ATP binding"/>
    <property type="evidence" value="ECO:0007669"/>
    <property type="project" value="UniProtKB-KW"/>
</dbReference>
<comment type="caution">
    <text evidence="5">The sequence shown here is derived from an EMBL/GenBank/DDBJ whole genome shotgun (WGS) entry which is preliminary data.</text>
</comment>
<reference evidence="5 6" key="1">
    <citation type="submission" date="2020-08" db="EMBL/GenBank/DDBJ databases">
        <title>Genome public.</title>
        <authorList>
            <person name="Liu C."/>
            <person name="Sun Q."/>
        </authorList>
    </citation>
    <scope>NUCLEOTIDE SEQUENCE [LARGE SCALE GENOMIC DNA]</scope>
    <source>
        <strain evidence="5 6">BX17</strain>
    </source>
</reference>
<evidence type="ECO:0000256" key="3">
    <source>
        <dbReference type="ARBA" id="ARBA00022840"/>
    </source>
</evidence>
<dbReference type="PROSITE" id="PS00211">
    <property type="entry name" value="ABC_TRANSPORTER_1"/>
    <property type="match status" value="1"/>
</dbReference>
<dbReference type="Gene3D" id="3.40.50.300">
    <property type="entry name" value="P-loop containing nucleotide triphosphate hydrolases"/>
    <property type="match status" value="1"/>
</dbReference>
<dbReference type="AlphaFoldDB" id="A0A8I0AKF6"/>
<sequence length="350" mass="40156">MAIELDIQKNFKGFSLNVKLKGQDGTMGILGASGSGKSMTLRSIAGIETPDSGKIVINGRTVFDSEQKINLRPQERRVGYLFQNYALFPTMTVEKNIACGFRGDKNEMAEKVADYIKRYHLEGLEKHLPSQLSGGQQQRVALARMMIGEPEVILLDEPFSALDGYLKDILQRDMQNFLKDYKGDMIMVTHSRDEAYKFCSQLTLLHNGKEILTGETRQIFEKPQYLEAAKLTGCKNFSAVQKMGPHQVYALDWELMFHIQEEVSDEITHVGIRGHWMRPANESGENVMAVQVEEYIENTFEHQYLIRNKEADGSTPLWWMCQKKDFQEKTEDRVPAYLYFPPEHLMLLKK</sequence>
<dbReference type="RefSeq" id="WP_021925677.1">
    <property type="nucleotide sequence ID" value="NZ_JACOOT010000027.1"/>
</dbReference>
<dbReference type="PANTHER" id="PTHR42781:SF4">
    <property type="entry name" value="SPERMIDINE_PUTRESCINE IMPORT ATP-BINDING PROTEIN POTA"/>
    <property type="match status" value="1"/>
</dbReference>
<keyword evidence="2" id="KW-0547">Nucleotide-binding</keyword>
<dbReference type="InterPro" id="IPR003439">
    <property type="entry name" value="ABC_transporter-like_ATP-bd"/>
</dbReference>
<keyword evidence="6" id="KW-1185">Reference proteome</keyword>
<dbReference type="Pfam" id="PF00005">
    <property type="entry name" value="ABC_tran"/>
    <property type="match status" value="1"/>
</dbReference>
<evidence type="ECO:0000259" key="4">
    <source>
        <dbReference type="PROSITE" id="PS50893"/>
    </source>
</evidence>
<evidence type="ECO:0000256" key="2">
    <source>
        <dbReference type="ARBA" id="ARBA00022741"/>
    </source>
</evidence>
<dbReference type="InterPro" id="IPR027417">
    <property type="entry name" value="P-loop_NTPase"/>
</dbReference>
<dbReference type="EMBL" id="JACOOT010000027">
    <property type="protein sequence ID" value="MBC5651811.1"/>
    <property type="molecule type" value="Genomic_DNA"/>
</dbReference>
<dbReference type="Proteomes" id="UP000652847">
    <property type="component" value="Unassembled WGS sequence"/>
</dbReference>
<evidence type="ECO:0000313" key="6">
    <source>
        <dbReference type="Proteomes" id="UP000652847"/>
    </source>
</evidence>